<proteinExistence type="predicted"/>
<evidence type="ECO:0000256" key="4">
    <source>
        <dbReference type="ARBA" id="ARBA00023136"/>
    </source>
</evidence>
<keyword evidence="3 5" id="KW-1133">Transmembrane helix</keyword>
<dbReference type="GO" id="GO:0005524">
    <property type="term" value="F:ATP binding"/>
    <property type="evidence" value="ECO:0007669"/>
    <property type="project" value="InterPro"/>
</dbReference>
<dbReference type="PANTHER" id="PTHR24221">
    <property type="entry name" value="ATP-BINDING CASSETTE SUB-FAMILY B"/>
    <property type="match status" value="1"/>
</dbReference>
<evidence type="ECO:0000256" key="1">
    <source>
        <dbReference type="ARBA" id="ARBA00004141"/>
    </source>
</evidence>
<dbReference type="InterPro" id="IPR003439">
    <property type="entry name" value="ABC_transporter-like_ATP-bd"/>
</dbReference>
<name>A0A381VA43_9ZZZZ</name>
<evidence type="ECO:0000313" key="7">
    <source>
        <dbReference type="EMBL" id="SVA36223.1"/>
    </source>
</evidence>
<dbReference type="GO" id="GO:0034040">
    <property type="term" value="F:ATPase-coupled lipid transmembrane transporter activity"/>
    <property type="evidence" value="ECO:0007669"/>
    <property type="project" value="TreeGrafter"/>
</dbReference>
<evidence type="ECO:0000256" key="3">
    <source>
        <dbReference type="ARBA" id="ARBA00022989"/>
    </source>
</evidence>
<dbReference type="AlphaFoldDB" id="A0A381VA43"/>
<reference evidence="7" key="1">
    <citation type="submission" date="2018-05" db="EMBL/GenBank/DDBJ databases">
        <authorList>
            <person name="Lanie J.A."/>
            <person name="Ng W.-L."/>
            <person name="Kazmierczak K.M."/>
            <person name="Andrzejewski T.M."/>
            <person name="Davidsen T.M."/>
            <person name="Wayne K.J."/>
            <person name="Tettelin H."/>
            <person name="Glass J.I."/>
            <person name="Rusch D."/>
            <person name="Podicherti R."/>
            <person name="Tsui H.-C.T."/>
            <person name="Winkler M.E."/>
        </authorList>
    </citation>
    <scope>NUCLEOTIDE SEQUENCE</scope>
</reference>
<comment type="subcellular location">
    <subcellularLocation>
        <location evidence="1">Membrane</location>
        <topology evidence="1">Multi-pass membrane protein</topology>
    </subcellularLocation>
</comment>
<dbReference type="GO" id="GO:0140359">
    <property type="term" value="F:ABC-type transporter activity"/>
    <property type="evidence" value="ECO:0007669"/>
    <property type="project" value="InterPro"/>
</dbReference>
<dbReference type="InterPro" id="IPR039421">
    <property type="entry name" value="Type_1_exporter"/>
</dbReference>
<accession>A0A381VA43</accession>
<protein>
    <recommendedName>
        <fullName evidence="6">ABC transmembrane type-1 domain-containing protein</fullName>
    </recommendedName>
</protein>
<evidence type="ECO:0000256" key="5">
    <source>
        <dbReference type="SAM" id="Phobius"/>
    </source>
</evidence>
<feature type="transmembrane region" description="Helical" evidence="5">
    <location>
        <begin position="178"/>
        <end position="195"/>
    </location>
</feature>
<dbReference type="SUPFAM" id="SSF52540">
    <property type="entry name" value="P-loop containing nucleoside triphosphate hydrolases"/>
    <property type="match status" value="1"/>
</dbReference>
<dbReference type="Gene3D" id="3.40.50.300">
    <property type="entry name" value="P-loop containing nucleotide triphosphate hydrolases"/>
    <property type="match status" value="1"/>
</dbReference>
<feature type="transmembrane region" description="Helical" evidence="5">
    <location>
        <begin position="40"/>
        <end position="61"/>
    </location>
</feature>
<gene>
    <name evidence="7" type="ORF">METZ01_LOCUS89077</name>
</gene>
<keyword evidence="2 5" id="KW-0812">Transmembrane</keyword>
<dbReference type="Pfam" id="PF00005">
    <property type="entry name" value="ABC_tran"/>
    <property type="match status" value="1"/>
</dbReference>
<feature type="domain" description="ABC transmembrane type-1" evidence="6">
    <location>
        <begin position="41"/>
        <end position="323"/>
    </location>
</feature>
<dbReference type="SUPFAM" id="SSF90123">
    <property type="entry name" value="ABC transporter transmembrane region"/>
    <property type="match status" value="1"/>
</dbReference>
<dbReference type="GO" id="GO:0016887">
    <property type="term" value="F:ATP hydrolysis activity"/>
    <property type="evidence" value="ECO:0007669"/>
    <property type="project" value="InterPro"/>
</dbReference>
<dbReference type="EMBL" id="UINC01008041">
    <property type="protein sequence ID" value="SVA36223.1"/>
    <property type="molecule type" value="Genomic_DNA"/>
</dbReference>
<dbReference type="CDD" id="cd18552">
    <property type="entry name" value="ABC_6TM_MsbA_like"/>
    <property type="match status" value="1"/>
</dbReference>
<dbReference type="InterPro" id="IPR036640">
    <property type="entry name" value="ABC1_TM_sf"/>
</dbReference>
<dbReference type="Pfam" id="PF00664">
    <property type="entry name" value="ABC_membrane"/>
    <property type="match status" value="1"/>
</dbReference>
<dbReference type="PROSITE" id="PS50929">
    <property type="entry name" value="ABC_TM1F"/>
    <property type="match status" value="1"/>
</dbReference>
<feature type="transmembrane region" description="Helical" evidence="5">
    <location>
        <begin position="263"/>
        <end position="285"/>
    </location>
</feature>
<organism evidence="7">
    <name type="scientific">marine metagenome</name>
    <dbReference type="NCBI Taxonomy" id="408172"/>
    <lineage>
        <taxon>unclassified sequences</taxon>
        <taxon>metagenomes</taxon>
        <taxon>ecological metagenomes</taxon>
    </lineage>
</organism>
<feature type="transmembrane region" description="Helical" evidence="5">
    <location>
        <begin position="151"/>
        <end position="172"/>
    </location>
</feature>
<evidence type="ECO:0000259" key="6">
    <source>
        <dbReference type="PROSITE" id="PS50929"/>
    </source>
</evidence>
<feature type="non-terminal residue" evidence="7">
    <location>
        <position position="461"/>
    </location>
</feature>
<evidence type="ECO:0000256" key="2">
    <source>
        <dbReference type="ARBA" id="ARBA00022692"/>
    </source>
</evidence>
<dbReference type="InterPro" id="IPR027417">
    <property type="entry name" value="P-loop_NTPase"/>
</dbReference>
<dbReference type="InterPro" id="IPR011527">
    <property type="entry name" value="ABC1_TM_dom"/>
</dbReference>
<dbReference type="GO" id="GO:0016020">
    <property type="term" value="C:membrane"/>
    <property type="evidence" value="ECO:0007669"/>
    <property type="project" value="UniProtKB-SubCell"/>
</dbReference>
<sequence length="461" mass="49645">MDLTAADQVDQKASAAPPQQSHRLMFRLLREYVRPHAGRLLWAALFMAVVAATTGLNAWLLEPAIDKIFVSQEPGMLFLVPLVLVVVACLRGGATYLQSILMHGVGQRIIAETQVRIYRHLIRADLAYLQSIHSGKLLSSFLYDANLLRDAVGRAITGIVKDALTALVLGVVMFVQDWQLALVVVVIFPLVGVLIRKLGKRMRKVSTATQEETGKLASQLSETLDGARLVKAYGMEDGETERIRARIEQRLKEIMRGIRTRSAATPLTEALGGVAVALAIFYGGWRAQTGVLSLGEFMSFLAALLMAYQPLKGLASLNTALQEGLAAAQRIFAILDVRPAIVDALDANALSVTHGGVIFKDVAFSYGENTPALKGIELSVKPGSTVALVGPSGSGKTTLLNLLPRFYDPSRGRIEIDGQDIRAVTMDSLRGSVALVSQDITLFDDTVTANIAYGRAGAGPD</sequence>
<dbReference type="PANTHER" id="PTHR24221:SF654">
    <property type="entry name" value="ATP-BINDING CASSETTE SUB-FAMILY B MEMBER 6"/>
    <property type="match status" value="1"/>
</dbReference>
<keyword evidence="4 5" id="KW-0472">Membrane</keyword>
<dbReference type="Gene3D" id="1.20.1560.10">
    <property type="entry name" value="ABC transporter type 1, transmembrane domain"/>
    <property type="match status" value="1"/>
</dbReference>
<feature type="transmembrane region" description="Helical" evidence="5">
    <location>
        <begin position="76"/>
        <end position="97"/>
    </location>
</feature>